<gene>
    <name evidence="13 14" type="primary">corA</name>
    <name evidence="14" type="ORF">CF386_11110</name>
</gene>
<evidence type="ECO:0000256" key="5">
    <source>
        <dbReference type="ARBA" id="ARBA00022475"/>
    </source>
</evidence>
<dbReference type="InterPro" id="IPR004488">
    <property type="entry name" value="Mg/Co-transport_prot_CorA"/>
</dbReference>
<dbReference type="PANTHER" id="PTHR47685:SF1">
    <property type="entry name" value="MAGNESIUM TRANSPORT PROTEIN CORA"/>
    <property type="match status" value="1"/>
</dbReference>
<evidence type="ECO:0000256" key="4">
    <source>
        <dbReference type="ARBA" id="ARBA00022448"/>
    </source>
</evidence>
<dbReference type="NCBIfam" id="TIGR00383">
    <property type="entry name" value="corA"/>
    <property type="match status" value="1"/>
</dbReference>
<dbReference type="GO" id="GO:0005886">
    <property type="term" value="C:plasma membrane"/>
    <property type="evidence" value="ECO:0007669"/>
    <property type="project" value="UniProtKB-SubCell"/>
</dbReference>
<dbReference type="InterPro" id="IPR002523">
    <property type="entry name" value="MgTranspt_CorA/ZnTranspt_ZntB"/>
</dbReference>
<dbReference type="SUPFAM" id="SSF144083">
    <property type="entry name" value="Magnesium transport protein CorA, transmembrane region"/>
    <property type="match status" value="1"/>
</dbReference>
<feature type="transmembrane region" description="Helical" evidence="13">
    <location>
        <begin position="258"/>
        <end position="278"/>
    </location>
</feature>
<dbReference type="Pfam" id="PF01544">
    <property type="entry name" value="CorA"/>
    <property type="match status" value="1"/>
</dbReference>
<dbReference type="EMBL" id="CP022356">
    <property type="protein sequence ID" value="ASK79595.1"/>
    <property type="molecule type" value="Genomic_DNA"/>
</dbReference>
<keyword evidence="6" id="KW-0997">Cell inner membrane</keyword>
<dbReference type="AlphaFoldDB" id="A0A220VGV7"/>
<keyword evidence="5 13" id="KW-1003">Cell membrane</keyword>
<reference evidence="14 15" key="1">
    <citation type="journal article" date="2016" name="Int. J. Syst. Evol. Microbiol.">
        <title>Paraphotobacterium marinum gen. nov., sp. nov., a member of the family Vibrionaceae, isolated from surface seawater.</title>
        <authorList>
            <person name="Huang Z."/>
            <person name="Dong C."/>
            <person name="Shao Z."/>
        </authorList>
    </citation>
    <scope>NUCLEOTIDE SEQUENCE [LARGE SCALE GENOMIC DNA]</scope>
    <source>
        <strain evidence="14 15">NSCS20N07D</strain>
    </source>
</reference>
<comment type="catalytic activity">
    <reaction evidence="12">
        <text>Mg(2+)(in) = Mg(2+)(out)</text>
        <dbReference type="Rhea" id="RHEA:29827"/>
        <dbReference type="ChEBI" id="CHEBI:18420"/>
    </reaction>
</comment>
<organism evidence="14 15">
    <name type="scientific">Paraphotobacterium marinum</name>
    <dbReference type="NCBI Taxonomy" id="1755811"/>
    <lineage>
        <taxon>Bacteria</taxon>
        <taxon>Pseudomonadati</taxon>
        <taxon>Pseudomonadota</taxon>
        <taxon>Gammaproteobacteria</taxon>
        <taxon>Vibrionales</taxon>
        <taxon>Vibrionaceae</taxon>
        <taxon>Paraphotobacterium</taxon>
    </lineage>
</organism>
<dbReference type="GO" id="GO:0015095">
    <property type="term" value="F:magnesium ion transmembrane transporter activity"/>
    <property type="evidence" value="ECO:0007669"/>
    <property type="project" value="UniProtKB-UniRule"/>
</dbReference>
<dbReference type="PANTHER" id="PTHR47685">
    <property type="entry name" value="MAGNESIUM TRANSPORT PROTEIN CORA"/>
    <property type="match status" value="1"/>
</dbReference>
<keyword evidence="15" id="KW-1185">Reference proteome</keyword>
<keyword evidence="11 13" id="KW-0472">Membrane</keyword>
<dbReference type="FunFam" id="1.20.58.340:FF:000001">
    <property type="entry name" value="Magnesium transport protein CorA"/>
    <property type="match status" value="1"/>
</dbReference>
<comment type="subcellular location">
    <subcellularLocation>
        <location evidence="1">Cell inner membrane</location>
        <topology evidence="1">Multi-pass membrane protein</topology>
    </subcellularLocation>
    <subcellularLocation>
        <location evidence="13">Membrane</location>
        <topology evidence="13">Multi-pass membrane protein</topology>
    </subcellularLocation>
</comment>
<evidence type="ECO:0000256" key="7">
    <source>
        <dbReference type="ARBA" id="ARBA00022692"/>
    </source>
</evidence>
<evidence type="ECO:0000256" key="3">
    <source>
        <dbReference type="ARBA" id="ARBA00019439"/>
    </source>
</evidence>
<keyword evidence="9 13" id="KW-1133">Transmembrane helix</keyword>
<evidence type="ECO:0000313" key="14">
    <source>
        <dbReference type="EMBL" id="ASK79595.1"/>
    </source>
</evidence>
<keyword evidence="7 13" id="KW-0812">Transmembrane</keyword>
<evidence type="ECO:0000256" key="12">
    <source>
        <dbReference type="ARBA" id="ARBA00034269"/>
    </source>
</evidence>
<dbReference type="GO" id="GO:0015087">
    <property type="term" value="F:cobalt ion transmembrane transporter activity"/>
    <property type="evidence" value="ECO:0007669"/>
    <property type="project" value="UniProtKB-UniRule"/>
</dbReference>
<evidence type="ECO:0000256" key="13">
    <source>
        <dbReference type="RuleBase" id="RU362010"/>
    </source>
</evidence>
<sequence>MINAFKLEGGQLKPTLNLTDKDLKSAVWIDVFEPTEHELELLNNASMLPIPDIDEVTELEGTSHHEEYDGGFQINCLFMHRKVDEVLNINVAFIINEQSIITLADDEVPELRLLRNRIKKGLKTSTKPKNIFLDLLEMKFEQLGESLQDGYRRLNHISKQVLNVKSKLSIENSIEELAREDDIIGKTRLCLIAGQKDLLFLLRKKNQWLGEDNQIIHELLADLETLLPHNTYLSEKVDFLLNATQGFINIEQNQIIKIFSIMAVVFLPPTMIASIYGMNFSLMPELNWKYGYEVTLILMLISGVAPYLFFKIKGYL</sequence>
<evidence type="ECO:0000256" key="2">
    <source>
        <dbReference type="ARBA" id="ARBA00009765"/>
    </source>
</evidence>
<comment type="similarity">
    <text evidence="2 13">Belongs to the CorA metal ion transporter (MIT) (TC 1.A.35) family.</text>
</comment>
<evidence type="ECO:0000256" key="6">
    <source>
        <dbReference type="ARBA" id="ARBA00022519"/>
    </source>
</evidence>
<evidence type="ECO:0000256" key="8">
    <source>
        <dbReference type="ARBA" id="ARBA00022842"/>
    </source>
</evidence>
<evidence type="ECO:0000256" key="10">
    <source>
        <dbReference type="ARBA" id="ARBA00023065"/>
    </source>
</evidence>
<protein>
    <recommendedName>
        <fullName evidence="3 13">Magnesium transport protein CorA</fullName>
    </recommendedName>
</protein>
<feature type="transmembrane region" description="Helical" evidence="13">
    <location>
        <begin position="290"/>
        <end position="310"/>
    </location>
</feature>
<dbReference type="Proteomes" id="UP000242175">
    <property type="component" value="Chromosome small"/>
</dbReference>
<accession>A0A220VGV7</accession>
<dbReference type="OrthoDB" id="9803416at2"/>
<comment type="function">
    <text evidence="13">Mediates influx of magnesium ions.</text>
</comment>
<dbReference type="Gene3D" id="1.20.58.340">
    <property type="entry name" value="Magnesium transport protein CorA, transmembrane region"/>
    <property type="match status" value="1"/>
</dbReference>
<dbReference type="InterPro" id="IPR050829">
    <property type="entry name" value="CorA_MIT"/>
</dbReference>
<dbReference type="InterPro" id="IPR045863">
    <property type="entry name" value="CorA_TM1_TM2"/>
</dbReference>
<name>A0A220VGV7_9GAMM</name>
<dbReference type="KEGG" id="pmai:CF386_11110"/>
<dbReference type="RefSeq" id="WP_089074503.1">
    <property type="nucleotide sequence ID" value="NZ_CBCSAM010000008.1"/>
</dbReference>
<dbReference type="GO" id="GO:0015099">
    <property type="term" value="F:nickel cation transmembrane transporter activity"/>
    <property type="evidence" value="ECO:0007669"/>
    <property type="project" value="TreeGrafter"/>
</dbReference>
<keyword evidence="4 13" id="KW-0813">Transport</keyword>
<evidence type="ECO:0000313" key="15">
    <source>
        <dbReference type="Proteomes" id="UP000242175"/>
    </source>
</evidence>
<keyword evidence="8 13" id="KW-0460">Magnesium</keyword>
<evidence type="ECO:0000256" key="11">
    <source>
        <dbReference type="ARBA" id="ARBA00023136"/>
    </source>
</evidence>
<dbReference type="SUPFAM" id="SSF143865">
    <property type="entry name" value="CorA soluble domain-like"/>
    <property type="match status" value="1"/>
</dbReference>
<keyword evidence="10 13" id="KW-0406">Ion transport</keyword>
<evidence type="ECO:0000256" key="1">
    <source>
        <dbReference type="ARBA" id="ARBA00004429"/>
    </source>
</evidence>
<proteinExistence type="inferred from homology"/>
<dbReference type="Gene3D" id="3.30.460.20">
    <property type="entry name" value="CorA soluble domain-like"/>
    <property type="match status" value="1"/>
</dbReference>
<dbReference type="InterPro" id="IPR045861">
    <property type="entry name" value="CorA_cytoplasmic_dom"/>
</dbReference>
<evidence type="ECO:0000256" key="9">
    <source>
        <dbReference type="ARBA" id="ARBA00022989"/>
    </source>
</evidence>